<dbReference type="InterPro" id="IPR002328">
    <property type="entry name" value="ADH_Zn_CS"/>
</dbReference>
<gene>
    <name evidence="5" type="ORF">COU30_05605</name>
</gene>
<dbReference type="AlphaFoldDB" id="A0A2M6NZG7"/>
<evidence type="ECO:0000256" key="3">
    <source>
        <dbReference type="ARBA" id="ARBA00023002"/>
    </source>
</evidence>
<reference evidence="6" key="1">
    <citation type="submission" date="2017-09" db="EMBL/GenBank/DDBJ databases">
        <title>Depth-based differentiation of microbial function through sediment-hosted aquifers and enrichment of novel symbionts in the deep terrestrial subsurface.</title>
        <authorList>
            <person name="Probst A.J."/>
            <person name="Ladd B."/>
            <person name="Jarett J.K."/>
            <person name="Geller-Mcgrath D.E."/>
            <person name="Sieber C.M.K."/>
            <person name="Emerson J.B."/>
            <person name="Anantharaman K."/>
            <person name="Thomas B.C."/>
            <person name="Malmstrom R."/>
            <person name="Stieglmeier M."/>
            <person name="Klingl A."/>
            <person name="Woyke T."/>
            <person name="Ryan C.M."/>
            <person name="Banfield J.F."/>
        </authorList>
    </citation>
    <scope>NUCLEOTIDE SEQUENCE [LARGE SCALE GENOMIC DNA]</scope>
</reference>
<dbReference type="PROSITE" id="PS00059">
    <property type="entry name" value="ADH_ZINC"/>
    <property type="match status" value="1"/>
</dbReference>
<organism evidence="5 6">
    <name type="scientific">Candidatus Magasanikbacteria bacterium CG10_big_fil_rev_8_21_14_0_10_38_6</name>
    <dbReference type="NCBI Taxonomy" id="1974647"/>
    <lineage>
        <taxon>Bacteria</taxon>
        <taxon>Candidatus Magasanikiibacteriota</taxon>
    </lineage>
</organism>
<evidence type="ECO:0000256" key="1">
    <source>
        <dbReference type="ARBA" id="ARBA00022723"/>
    </source>
</evidence>
<dbReference type="PANTHER" id="PTHR43401:SF2">
    <property type="entry name" value="L-THREONINE 3-DEHYDROGENASE"/>
    <property type="match status" value="1"/>
</dbReference>
<dbReference type="Gene3D" id="3.40.50.720">
    <property type="entry name" value="NAD(P)-binding Rossmann-like Domain"/>
    <property type="match status" value="1"/>
</dbReference>
<dbReference type="GO" id="GO:0008270">
    <property type="term" value="F:zinc ion binding"/>
    <property type="evidence" value="ECO:0007669"/>
    <property type="project" value="InterPro"/>
</dbReference>
<evidence type="ECO:0000313" key="5">
    <source>
        <dbReference type="EMBL" id="PIR76865.1"/>
    </source>
</evidence>
<keyword evidence="3" id="KW-0560">Oxidoreductase</keyword>
<evidence type="ECO:0000256" key="2">
    <source>
        <dbReference type="ARBA" id="ARBA00022833"/>
    </source>
</evidence>
<dbReference type="InterPro" id="IPR011032">
    <property type="entry name" value="GroES-like_sf"/>
</dbReference>
<sequence>MKAAVVVTPGNLEVRDLPEPIVGDYDVLCKTIATGICSGTDTHIIDGLHYKKIFYPTVLGHEGIGKVIGIGKKVRHINLGDVVTRVFNVFPSDSPYSIAYGAFAEYSVATDWQAMRDDALPQSQWDCYRVHRVLPEWVDPVASTMIITWRETLSFLTRMDVSSGQSVCIIGSGANAMAFLEHTRNKSFRITVIGSSLREKLFLSAGANLYIPYTNENVAGTLYDNNTQFDLIIDTIGDCLNLDAVIPFLGDKGKIGLYGLNAYHEYRIPVIKAQGDIQFFNGELYDEASAHDVVIEQWHAGMLNHEYYISKEYIYHLNNISDAFVATRERKTLKCIVTY</sequence>
<dbReference type="Gene3D" id="3.90.180.10">
    <property type="entry name" value="Medium-chain alcohol dehydrogenases, catalytic domain"/>
    <property type="match status" value="1"/>
</dbReference>
<proteinExistence type="predicted"/>
<dbReference type="Proteomes" id="UP000228528">
    <property type="component" value="Unassembled WGS sequence"/>
</dbReference>
<dbReference type="InterPro" id="IPR036291">
    <property type="entry name" value="NAD(P)-bd_dom_sf"/>
</dbReference>
<dbReference type="InterPro" id="IPR013154">
    <property type="entry name" value="ADH-like_N"/>
</dbReference>
<evidence type="ECO:0000313" key="6">
    <source>
        <dbReference type="Proteomes" id="UP000228528"/>
    </source>
</evidence>
<dbReference type="InterPro" id="IPR050129">
    <property type="entry name" value="Zn_alcohol_dh"/>
</dbReference>
<feature type="domain" description="Alcohol dehydrogenase-like N-terminal" evidence="4">
    <location>
        <begin position="24"/>
        <end position="114"/>
    </location>
</feature>
<dbReference type="EMBL" id="PFBW01000232">
    <property type="protein sequence ID" value="PIR76865.1"/>
    <property type="molecule type" value="Genomic_DNA"/>
</dbReference>
<protein>
    <recommendedName>
        <fullName evidence="4">Alcohol dehydrogenase-like N-terminal domain-containing protein</fullName>
    </recommendedName>
</protein>
<accession>A0A2M6NZG7</accession>
<dbReference type="Pfam" id="PF08240">
    <property type="entry name" value="ADH_N"/>
    <property type="match status" value="1"/>
</dbReference>
<keyword evidence="1" id="KW-0479">Metal-binding</keyword>
<dbReference type="SUPFAM" id="SSF50129">
    <property type="entry name" value="GroES-like"/>
    <property type="match status" value="1"/>
</dbReference>
<keyword evidence="2" id="KW-0862">Zinc</keyword>
<evidence type="ECO:0000259" key="4">
    <source>
        <dbReference type="Pfam" id="PF08240"/>
    </source>
</evidence>
<comment type="caution">
    <text evidence="5">The sequence shown here is derived from an EMBL/GenBank/DDBJ whole genome shotgun (WGS) entry which is preliminary data.</text>
</comment>
<dbReference type="PANTHER" id="PTHR43401">
    <property type="entry name" value="L-THREONINE 3-DEHYDROGENASE"/>
    <property type="match status" value="1"/>
</dbReference>
<name>A0A2M6NZG7_9BACT</name>
<dbReference type="SUPFAM" id="SSF51735">
    <property type="entry name" value="NAD(P)-binding Rossmann-fold domains"/>
    <property type="match status" value="1"/>
</dbReference>
<dbReference type="GO" id="GO:0016491">
    <property type="term" value="F:oxidoreductase activity"/>
    <property type="evidence" value="ECO:0007669"/>
    <property type="project" value="UniProtKB-KW"/>
</dbReference>